<accession>A0A974SHZ3</accession>
<reference evidence="1 2" key="1">
    <citation type="submission" date="2020-10" db="EMBL/GenBank/DDBJ databases">
        <title>Degradation of 1,4-Dioxane by Xanthobacter sp. YN2, via a Novel Group-2 Soluble Di-Iron Monooxygenase.</title>
        <authorList>
            <person name="Ma F."/>
            <person name="Wang Y."/>
            <person name="Yang J."/>
            <person name="Guo H."/>
            <person name="Su D."/>
            <person name="Yu L."/>
        </authorList>
    </citation>
    <scope>NUCLEOTIDE SEQUENCE [LARGE SCALE GENOMIC DNA]</scope>
    <source>
        <strain evidence="1 2">YN2</strain>
    </source>
</reference>
<sequence>MSWQKFSATLPAVEPTTLVVAVAPGEKGLATAVRGALVPLDTSERWQQRREKWAATVSFEVYRDQVAADCH</sequence>
<dbReference type="RefSeq" id="WP_203192747.1">
    <property type="nucleotide sequence ID" value="NZ_CP063362.1"/>
</dbReference>
<dbReference type="Proteomes" id="UP000596427">
    <property type="component" value="Chromosome"/>
</dbReference>
<evidence type="ECO:0000313" key="2">
    <source>
        <dbReference type="Proteomes" id="UP000596427"/>
    </source>
</evidence>
<gene>
    <name evidence="1" type="ORF">EZH22_23040</name>
</gene>
<dbReference type="AlphaFoldDB" id="A0A974SHZ3"/>
<protein>
    <submittedName>
        <fullName evidence="1">Uncharacterized protein</fullName>
    </submittedName>
</protein>
<keyword evidence="2" id="KW-1185">Reference proteome</keyword>
<organism evidence="1 2">
    <name type="scientific">Xanthobacter dioxanivorans</name>
    <dbReference type="NCBI Taxonomy" id="2528964"/>
    <lineage>
        <taxon>Bacteria</taxon>
        <taxon>Pseudomonadati</taxon>
        <taxon>Pseudomonadota</taxon>
        <taxon>Alphaproteobacteria</taxon>
        <taxon>Hyphomicrobiales</taxon>
        <taxon>Xanthobacteraceae</taxon>
        <taxon>Xanthobacter</taxon>
    </lineage>
</organism>
<dbReference type="EMBL" id="CP063362">
    <property type="protein sequence ID" value="QRG05872.1"/>
    <property type="molecule type" value="Genomic_DNA"/>
</dbReference>
<evidence type="ECO:0000313" key="1">
    <source>
        <dbReference type="EMBL" id="QRG05872.1"/>
    </source>
</evidence>
<proteinExistence type="predicted"/>
<dbReference type="KEGG" id="xdi:EZH22_23040"/>
<name>A0A974SHZ3_9HYPH</name>